<accession>A0A2R3QA95</accession>
<dbReference type="GO" id="GO:0016301">
    <property type="term" value="F:kinase activity"/>
    <property type="evidence" value="ECO:0007669"/>
    <property type="project" value="UniProtKB-KW"/>
</dbReference>
<reference evidence="1 2" key="1">
    <citation type="submission" date="2018-03" db="EMBL/GenBank/DDBJ databases">
        <title>Genome sequencing of Melaminivora sp.</title>
        <authorList>
            <person name="Kim S.-J."/>
            <person name="Heo J."/>
            <person name="Ahn J.-H."/>
            <person name="Kwon S.-W."/>
        </authorList>
    </citation>
    <scope>NUCLEOTIDE SEQUENCE [LARGE SCALE GENOMIC DNA]</scope>
    <source>
        <strain evidence="1 2">SC2-9</strain>
    </source>
</reference>
<dbReference type="EMBL" id="CP027667">
    <property type="protein sequence ID" value="AVO48681.1"/>
    <property type="molecule type" value="Genomic_DNA"/>
</dbReference>
<organism evidence="1 2">
    <name type="scientific">Melaminivora suipulveris</name>
    <dbReference type="NCBI Taxonomy" id="2109913"/>
    <lineage>
        <taxon>Bacteria</taxon>
        <taxon>Pseudomonadati</taxon>
        <taxon>Pseudomonadota</taxon>
        <taxon>Betaproteobacteria</taxon>
        <taxon>Burkholderiales</taxon>
        <taxon>Comamonadaceae</taxon>
        <taxon>Melaminivora</taxon>
    </lineage>
</organism>
<sequence>MTTFATPPPRLWLVRHACPDIAPGICYGRLDVPALPAASRAAAQALAHALAQRIAAVRHSPLQRCELLALDLRRLRPDLAQISHPDPRLIELDFGHWEGCAWEALPRADIDAWSADLHCHAPGGGEALAGMLARVAQALDDAARAGWKTGGDVVWLTHAGVARCVDWLLRHGPDEPADAARWPLHAPGYGAWTTVSLPRPAAVA</sequence>
<dbReference type="InterPro" id="IPR029033">
    <property type="entry name" value="His_PPase_superfam"/>
</dbReference>
<dbReference type="SUPFAM" id="SSF53254">
    <property type="entry name" value="Phosphoglycerate mutase-like"/>
    <property type="match status" value="1"/>
</dbReference>
<dbReference type="SMART" id="SM00855">
    <property type="entry name" value="PGAM"/>
    <property type="match status" value="1"/>
</dbReference>
<dbReference type="Proteomes" id="UP000237925">
    <property type="component" value="Chromosome"/>
</dbReference>
<name>A0A2R3QA95_9BURK</name>
<protein>
    <submittedName>
        <fullName evidence="1">Phosphoglycerate kinase</fullName>
    </submittedName>
</protein>
<dbReference type="OrthoDB" id="5296884at2"/>
<keyword evidence="1" id="KW-0808">Transferase</keyword>
<keyword evidence="1" id="KW-0418">Kinase</keyword>
<gene>
    <name evidence="1" type="ORF">C6568_04935</name>
</gene>
<dbReference type="AlphaFoldDB" id="A0A2R3QA95"/>
<dbReference type="Gene3D" id="3.40.50.1240">
    <property type="entry name" value="Phosphoglycerate mutase-like"/>
    <property type="match status" value="1"/>
</dbReference>
<dbReference type="KEGG" id="mela:C6568_04935"/>
<dbReference type="Pfam" id="PF00300">
    <property type="entry name" value="His_Phos_1"/>
    <property type="match status" value="1"/>
</dbReference>
<proteinExistence type="predicted"/>
<keyword evidence="2" id="KW-1185">Reference proteome</keyword>
<dbReference type="RefSeq" id="WP_106683161.1">
    <property type="nucleotide sequence ID" value="NZ_CP027667.1"/>
</dbReference>
<evidence type="ECO:0000313" key="1">
    <source>
        <dbReference type="EMBL" id="AVO48681.1"/>
    </source>
</evidence>
<dbReference type="InterPro" id="IPR013078">
    <property type="entry name" value="His_Pase_superF_clade-1"/>
</dbReference>
<evidence type="ECO:0000313" key="2">
    <source>
        <dbReference type="Proteomes" id="UP000237925"/>
    </source>
</evidence>